<proteinExistence type="predicted"/>
<evidence type="ECO:0000313" key="2">
    <source>
        <dbReference type="EMBL" id="PKH37837.1"/>
    </source>
</evidence>
<feature type="transmembrane region" description="Helical" evidence="1">
    <location>
        <begin position="59"/>
        <end position="80"/>
    </location>
</feature>
<sequence>MSDATDVTSTSVRVDERARFRAFTALALALTALAGGGIIASALQWLVLDNYEAGPSDAIYLMTLGGAPLLLSIVACYLASTAMSSADLLARPLARASLVLSGLAILGAAVLVFATAGTS</sequence>
<keyword evidence="1" id="KW-0472">Membrane</keyword>
<name>A0A1I0WD50_9ACTN</name>
<evidence type="ECO:0000313" key="4">
    <source>
        <dbReference type="Proteomes" id="UP000199113"/>
    </source>
</evidence>
<reference evidence="3" key="1">
    <citation type="submission" date="2016-10" db="EMBL/GenBank/DDBJ databases">
        <authorList>
            <person name="de Groot N.N."/>
        </authorList>
    </citation>
    <scope>NUCLEOTIDE SEQUENCE [LARGE SCALE GENOMIC DNA]</scope>
    <source>
        <strain evidence="3">CGMCC 1.10697</strain>
    </source>
</reference>
<evidence type="ECO:0000313" key="5">
    <source>
        <dbReference type="Proteomes" id="UP000233565"/>
    </source>
</evidence>
<dbReference type="EMBL" id="FOKC01000001">
    <property type="protein sequence ID" value="SFA86327.1"/>
    <property type="molecule type" value="Genomic_DNA"/>
</dbReference>
<dbReference type="AlphaFoldDB" id="A0A1I0WD50"/>
<keyword evidence="5" id="KW-1185">Reference proteome</keyword>
<keyword evidence="1" id="KW-0812">Transmembrane</keyword>
<accession>A0A1I0WD50</accession>
<protein>
    <submittedName>
        <fullName evidence="3">Uncharacterized protein</fullName>
    </submittedName>
</protein>
<feature type="transmembrane region" description="Helical" evidence="1">
    <location>
        <begin position="23"/>
        <end position="47"/>
    </location>
</feature>
<organism evidence="3 4">
    <name type="scientific">Nocardioides alpinus</name>
    <dbReference type="NCBI Taxonomy" id="748909"/>
    <lineage>
        <taxon>Bacteria</taxon>
        <taxon>Bacillati</taxon>
        <taxon>Actinomycetota</taxon>
        <taxon>Actinomycetes</taxon>
        <taxon>Propionibacteriales</taxon>
        <taxon>Nocardioidaceae</taxon>
        <taxon>Nocardioides</taxon>
    </lineage>
</organism>
<reference evidence="2 5" key="2">
    <citation type="submission" date="2017-12" db="EMBL/GenBank/DDBJ databases">
        <title>Pharmacopeia of the Arctic Ocean.</title>
        <authorList>
            <person name="Collins E."/>
            <person name="Ducluzeau A.-L."/>
        </authorList>
    </citation>
    <scope>NUCLEOTIDE SEQUENCE [LARGE SCALE GENOMIC DNA]</scope>
    <source>
        <strain evidence="2 5">DSM 23325</strain>
    </source>
</reference>
<feature type="transmembrane region" description="Helical" evidence="1">
    <location>
        <begin position="92"/>
        <end position="116"/>
    </location>
</feature>
<dbReference type="STRING" id="748909.SAMN05192575_101892"/>
<dbReference type="RefSeq" id="WP_091194773.1">
    <property type="nucleotide sequence ID" value="NZ_FOKC01000001.1"/>
</dbReference>
<gene>
    <name evidence="2" type="ORF">CXG46_20805</name>
    <name evidence="3" type="ORF">SAMN05192575_101892</name>
</gene>
<dbReference type="Proteomes" id="UP000233565">
    <property type="component" value="Unassembled WGS sequence"/>
</dbReference>
<evidence type="ECO:0000313" key="3">
    <source>
        <dbReference type="EMBL" id="SFA86327.1"/>
    </source>
</evidence>
<evidence type="ECO:0000256" key="1">
    <source>
        <dbReference type="SAM" id="Phobius"/>
    </source>
</evidence>
<dbReference type="EMBL" id="PJBV01000035">
    <property type="protein sequence ID" value="PKH37837.1"/>
    <property type="molecule type" value="Genomic_DNA"/>
</dbReference>
<keyword evidence="1" id="KW-1133">Transmembrane helix</keyword>
<dbReference type="Proteomes" id="UP000199113">
    <property type="component" value="Unassembled WGS sequence"/>
</dbReference>